<protein>
    <submittedName>
        <fullName evidence="2">Uncharacterized protein</fullName>
    </submittedName>
</protein>
<comment type="caution">
    <text evidence="2">The sequence shown here is derived from an EMBL/GenBank/DDBJ whole genome shotgun (WGS) entry which is preliminary data.</text>
</comment>
<sequence>MPRMIKISKKSLLTNATLILTRFPCIVILYHQFNRLSKYKNLIVLLIINHGVTHYIVVAMAWCLWGFLIIPINTYKFCY</sequence>
<name>A0AAN8Y908_SOLBU</name>
<evidence type="ECO:0000313" key="3">
    <source>
        <dbReference type="Proteomes" id="UP001371456"/>
    </source>
</evidence>
<feature type="transmembrane region" description="Helical" evidence="1">
    <location>
        <begin position="42"/>
        <end position="70"/>
    </location>
</feature>
<keyword evidence="1" id="KW-0812">Transmembrane</keyword>
<keyword evidence="3" id="KW-1185">Reference proteome</keyword>
<proteinExistence type="predicted"/>
<keyword evidence="1" id="KW-0472">Membrane</keyword>
<dbReference type="AlphaFoldDB" id="A0AAN8Y908"/>
<gene>
    <name evidence="2" type="ORF">RDI58_017261</name>
</gene>
<feature type="transmembrane region" description="Helical" evidence="1">
    <location>
        <begin position="12"/>
        <end position="30"/>
    </location>
</feature>
<organism evidence="2 3">
    <name type="scientific">Solanum bulbocastanum</name>
    <name type="common">Wild potato</name>
    <dbReference type="NCBI Taxonomy" id="147425"/>
    <lineage>
        <taxon>Eukaryota</taxon>
        <taxon>Viridiplantae</taxon>
        <taxon>Streptophyta</taxon>
        <taxon>Embryophyta</taxon>
        <taxon>Tracheophyta</taxon>
        <taxon>Spermatophyta</taxon>
        <taxon>Magnoliopsida</taxon>
        <taxon>eudicotyledons</taxon>
        <taxon>Gunneridae</taxon>
        <taxon>Pentapetalae</taxon>
        <taxon>asterids</taxon>
        <taxon>lamiids</taxon>
        <taxon>Solanales</taxon>
        <taxon>Solanaceae</taxon>
        <taxon>Solanoideae</taxon>
        <taxon>Solaneae</taxon>
        <taxon>Solanum</taxon>
    </lineage>
</organism>
<reference evidence="2 3" key="1">
    <citation type="submission" date="2024-02" db="EMBL/GenBank/DDBJ databases">
        <title>de novo genome assembly of Solanum bulbocastanum strain 11H21.</title>
        <authorList>
            <person name="Hosaka A.J."/>
        </authorList>
    </citation>
    <scope>NUCLEOTIDE SEQUENCE [LARGE SCALE GENOMIC DNA]</scope>
    <source>
        <tissue evidence="2">Young leaves</tissue>
    </source>
</reference>
<evidence type="ECO:0000256" key="1">
    <source>
        <dbReference type="SAM" id="Phobius"/>
    </source>
</evidence>
<keyword evidence="1" id="KW-1133">Transmembrane helix</keyword>
<dbReference type="EMBL" id="JBANQN010000007">
    <property type="protein sequence ID" value="KAK6783807.1"/>
    <property type="molecule type" value="Genomic_DNA"/>
</dbReference>
<dbReference type="Proteomes" id="UP001371456">
    <property type="component" value="Unassembled WGS sequence"/>
</dbReference>
<accession>A0AAN8Y908</accession>
<evidence type="ECO:0000313" key="2">
    <source>
        <dbReference type="EMBL" id="KAK6783807.1"/>
    </source>
</evidence>